<evidence type="ECO:0000256" key="4">
    <source>
        <dbReference type="ARBA" id="ARBA00023157"/>
    </source>
</evidence>
<protein>
    <recommendedName>
        <fullName evidence="6">Thioredoxin reductase</fullName>
        <ecNumber evidence="6">1.8.1.9</ecNumber>
    </recommendedName>
</protein>
<evidence type="ECO:0000256" key="7">
    <source>
        <dbReference type="RuleBase" id="RU003881"/>
    </source>
</evidence>
<dbReference type="Gene3D" id="3.50.50.60">
    <property type="entry name" value="FAD/NAD(P)-binding domain"/>
    <property type="match status" value="2"/>
</dbReference>
<dbReference type="InterPro" id="IPR008255">
    <property type="entry name" value="Pyr_nucl-diS_OxRdtase_2_AS"/>
</dbReference>
<comment type="caution">
    <text evidence="9">The sequence shown here is derived from an EMBL/GenBank/DDBJ whole genome shotgun (WGS) entry which is preliminary data.</text>
</comment>
<dbReference type="InterPro" id="IPR050097">
    <property type="entry name" value="Ferredoxin-NADP_redctase_2"/>
</dbReference>
<evidence type="ECO:0000313" key="9">
    <source>
        <dbReference type="EMBL" id="OGC52219.1"/>
    </source>
</evidence>
<keyword evidence="5 6" id="KW-0676">Redox-active center</keyword>
<dbReference type="InterPro" id="IPR023753">
    <property type="entry name" value="FAD/NAD-binding_dom"/>
</dbReference>
<dbReference type="GO" id="GO:0005737">
    <property type="term" value="C:cytoplasm"/>
    <property type="evidence" value="ECO:0007669"/>
    <property type="project" value="InterPro"/>
</dbReference>
<dbReference type="STRING" id="1802610.A2W32_05135"/>
<comment type="similarity">
    <text evidence="6">Belongs to the class-II pyridine nucleotide-disulfide oxidoreductase family.</text>
</comment>
<gene>
    <name evidence="9" type="ORF">A2W32_05135</name>
</gene>
<evidence type="ECO:0000256" key="2">
    <source>
        <dbReference type="ARBA" id="ARBA00022827"/>
    </source>
</evidence>
<keyword evidence="4" id="KW-1015">Disulfide bond</keyword>
<dbReference type="Proteomes" id="UP000177371">
    <property type="component" value="Unassembled WGS sequence"/>
</dbReference>
<name>A0A1F4V4W1_UNCKA</name>
<comment type="catalytic activity">
    <reaction evidence="6">
        <text>[thioredoxin]-dithiol + NADP(+) = [thioredoxin]-disulfide + NADPH + H(+)</text>
        <dbReference type="Rhea" id="RHEA:20345"/>
        <dbReference type="Rhea" id="RHEA-COMP:10698"/>
        <dbReference type="Rhea" id="RHEA-COMP:10700"/>
        <dbReference type="ChEBI" id="CHEBI:15378"/>
        <dbReference type="ChEBI" id="CHEBI:29950"/>
        <dbReference type="ChEBI" id="CHEBI:50058"/>
        <dbReference type="ChEBI" id="CHEBI:57783"/>
        <dbReference type="ChEBI" id="CHEBI:58349"/>
        <dbReference type="EC" id="1.8.1.9"/>
    </reaction>
</comment>
<dbReference type="PANTHER" id="PTHR48105">
    <property type="entry name" value="THIOREDOXIN REDUCTASE 1-RELATED-RELATED"/>
    <property type="match status" value="1"/>
</dbReference>
<dbReference type="Pfam" id="PF07992">
    <property type="entry name" value="Pyr_redox_2"/>
    <property type="match status" value="1"/>
</dbReference>
<proteinExistence type="inferred from homology"/>
<dbReference type="SUPFAM" id="SSF51905">
    <property type="entry name" value="FAD/NAD(P)-binding domain"/>
    <property type="match status" value="1"/>
</dbReference>
<keyword evidence="7" id="KW-0521">NADP</keyword>
<dbReference type="PRINTS" id="PR00368">
    <property type="entry name" value="FADPNR"/>
</dbReference>
<evidence type="ECO:0000256" key="1">
    <source>
        <dbReference type="ARBA" id="ARBA00022630"/>
    </source>
</evidence>
<keyword evidence="1 6" id="KW-0285">Flavoprotein</keyword>
<evidence type="ECO:0000259" key="8">
    <source>
        <dbReference type="Pfam" id="PF07992"/>
    </source>
</evidence>
<organism evidence="9 10">
    <name type="scientific">candidate division WWE3 bacterium RBG_16_37_10</name>
    <dbReference type="NCBI Taxonomy" id="1802610"/>
    <lineage>
        <taxon>Bacteria</taxon>
        <taxon>Katanobacteria</taxon>
    </lineage>
</organism>
<accession>A0A1F4V4W1</accession>
<evidence type="ECO:0000256" key="3">
    <source>
        <dbReference type="ARBA" id="ARBA00023002"/>
    </source>
</evidence>
<dbReference type="AlphaFoldDB" id="A0A1F4V4W1"/>
<keyword evidence="2 6" id="KW-0274">FAD</keyword>
<dbReference type="NCBIfam" id="TIGR01292">
    <property type="entry name" value="TRX_reduct"/>
    <property type="match status" value="1"/>
</dbReference>
<dbReference type="InterPro" id="IPR036188">
    <property type="entry name" value="FAD/NAD-bd_sf"/>
</dbReference>
<evidence type="ECO:0000313" key="10">
    <source>
        <dbReference type="Proteomes" id="UP000177371"/>
    </source>
</evidence>
<reference evidence="9 10" key="1">
    <citation type="journal article" date="2016" name="Nat. Commun.">
        <title>Thousands of microbial genomes shed light on interconnected biogeochemical processes in an aquifer system.</title>
        <authorList>
            <person name="Anantharaman K."/>
            <person name="Brown C.T."/>
            <person name="Hug L.A."/>
            <person name="Sharon I."/>
            <person name="Castelle C.J."/>
            <person name="Probst A.J."/>
            <person name="Thomas B.C."/>
            <person name="Singh A."/>
            <person name="Wilkins M.J."/>
            <person name="Karaoz U."/>
            <person name="Brodie E.L."/>
            <person name="Williams K.H."/>
            <person name="Hubbard S.S."/>
            <person name="Banfield J.F."/>
        </authorList>
    </citation>
    <scope>NUCLEOTIDE SEQUENCE [LARGE SCALE GENOMIC DNA]</scope>
</reference>
<dbReference type="PRINTS" id="PR00469">
    <property type="entry name" value="PNDRDTASEII"/>
</dbReference>
<dbReference type="GO" id="GO:0019430">
    <property type="term" value="P:removal of superoxide radicals"/>
    <property type="evidence" value="ECO:0007669"/>
    <property type="project" value="UniProtKB-UniRule"/>
</dbReference>
<evidence type="ECO:0000256" key="6">
    <source>
        <dbReference type="RuleBase" id="RU003880"/>
    </source>
</evidence>
<sequence length="314" mass="34012">MNSDIFDVLILGGGPAGLTASIYTSRANLKTLVISGQPSGGQLMLTTDVENYPGFPDGILGPELIETFRKQSLKFNTEFKDENVVSVSGSKDKKFIVKTDSGNTYEGRTLIIATGATAKWLELPSEQRLRGKGVSACATCDGFFFKGKNVAVVGGGDTAMEEALFLTKFSPKVYVLMRGSQDKMKASKYMYAKASANEKIVFHFNTEILDVLGGEFVEGVKVVNNLTNETYVMEDVKGLFLAIGHKPNTEFLEGFVTLGKLGYIQVSDNTKTSKEGVFVAGDVSDYKYRQAITASGLGCMAALDAEKFLSEHDK</sequence>
<dbReference type="PROSITE" id="PS00573">
    <property type="entry name" value="PYRIDINE_REDOX_2"/>
    <property type="match status" value="1"/>
</dbReference>
<dbReference type="EMBL" id="MEUT01000001">
    <property type="protein sequence ID" value="OGC52219.1"/>
    <property type="molecule type" value="Genomic_DNA"/>
</dbReference>
<dbReference type="GO" id="GO:0004791">
    <property type="term" value="F:thioredoxin-disulfide reductase (NADPH) activity"/>
    <property type="evidence" value="ECO:0007669"/>
    <property type="project" value="UniProtKB-UniRule"/>
</dbReference>
<dbReference type="InterPro" id="IPR005982">
    <property type="entry name" value="Thioredox_Rdtase"/>
</dbReference>
<keyword evidence="3 6" id="KW-0560">Oxidoreductase</keyword>
<evidence type="ECO:0000256" key="5">
    <source>
        <dbReference type="ARBA" id="ARBA00023284"/>
    </source>
</evidence>
<comment type="subunit">
    <text evidence="6">Homodimer.</text>
</comment>
<feature type="domain" description="FAD/NAD(P)-binding" evidence="8">
    <location>
        <begin position="6"/>
        <end position="295"/>
    </location>
</feature>
<dbReference type="EC" id="1.8.1.9" evidence="6"/>
<comment type="cofactor">
    <cofactor evidence="7">
        <name>FAD</name>
        <dbReference type="ChEBI" id="CHEBI:57692"/>
    </cofactor>
    <text evidence="7">Binds 1 FAD per subunit.</text>
</comment>